<name>A0A014P2E0_9HYPO</name>
<accession>A0A014P2E0</accession>
<protein>
    <submittedName>
        <fullName evidence="2">NAD dependent epimerase/dehydratase family protein</fullName>
    </submittedName>
</protein>
<dbReference type="eggNOG" id="KOG1502">
    <property type="taxonomic scope" value="Eukaryota"/>
</dbReference>
<dbReference type="AlphaFoldDB" id="A0A014P2E0"/>
<dbReference type="PANTHER" id="PTHR48079">
    <property type="entry name" value="PROTEIN YEEZ"/>
    <property type="match status" value="1"/>
</dbReference>
<dbReference type="Proteomes" id="UP000030151">
    <property type="component" value="Unassembled WGS sequence"/>
</dbReference>
<organism evidence="2 3">
    <name type="scientific">Metarhizium robertsii</name>
    <dbReference type="NCBI Taxonomy" id="568076"/>
    <lineage>
        <taxon>Eukaryota</taxon>
        <taxon>Fungi</taxon>
        <taxon>Dikarya</taxon>
        <taxon>Ascomycota</taxon>
        <taxon>Pezizomycotina</taxon>
        <taxon>Sordariomycetes</taxon>
        <taxon>Hypocreomycetidae</taxon>
        <taxon>Hypocreales</taxon>
        <taxon>Clavicipitaceae</taxon>
        <taxon>Metarhizium</taxon>
    </lineage>
</organism>
<dbReference type="Gene3D" id="3.40.50.720">
    <property type="entry name" value="NAD(P)-binding Rossmann-like Domain"/>
    <property type="match status" value="1"/>
</dbReference>
<dbReference type="SUPFAM" id="SSF51735">
    <property type="entry name" value="NAD(P)-binding Rossmann-fold domains"/>
    <property type="match status" value="1"/>
</dbReference>
<evidence type="ECO:0000259" key="1">
    <source>
        <dbReference type="Pfam" id="PF13460"/>
    </source>
</evidence>
<dbReference type="GO" id="GO:0004029">
    <property type="term" value="F:aldehyde dehydrogenase (NAD+) activity"/>
    <property type="evidence" value="ECO:0007669"/>
    <property type="project" value="TreeGrafter"/>
</dbReference>
<dbReference type="HOGENOM" id="CLU_007383_12_2_1"/>
<feature type="domain" description="NAD(P)-binding" evidence="1">
    <location>
        <begin position="8"/>
        <end position="82"/>
    </location>
</feature>
<dbReference type="Pfam" id="PF13460">
    <property type="entry name" value="NAD_binding_10"/>
    <property type="match status" value="1"/>
</dbReference>
<gene>
    <name evidence="2" type="ORF">X797_011431</name>
</gene>
<evidence type="ECO:0000313" key="2">
    <source>
        <dbReference type="EMBL" id="EXU95483.1"/>
    </source>
</evidence>
<dbReference type="OrthoDB" id="2130169at2759"/>
<dbReference type="GO" id="GO:0005737">
    <property type="term" value="C:cytoplasm"/>
    <property type="evidence" value="ECO:0007669"/>
    <property type="project" value="TreeGrafter"/>
</dbReference>
<dbReference type="InterPro" id="IPR051783">
    <property type="entry name" value="NAD(P)-dependent_oxidoreduct"/>
</dbReference>
<dbReference type="InterPro" id="IPR016040">
    <property type="entry name" value="NAD(P)-bd_dom"/>
</dbReference>
<evidence type="ECO:0000313" key="3">
    <source>
        <dbReference type="Proteomes" id="UP000030151"/>
    </source>
</evidence>
<dbReference type="PANTHER" id="PTHR48079:SF8">
    <property type="entry name" value="NAD(P)-BINDING DOMAIN-CONTAINING PROTEIN"/>
    <property type="match status" value="1"/>
</dbReference>
<proteinExistence type="predicted"/>
<sequence length="340" mass="36645">MAKVFLTGASGYIGGQVLRELSRSQTKFSIRALVRDPKKASAIKDVFPDVRAVIGDLDNTELLIRETADAAIVLHLAATGHLNSVKAIHQGLSKRASSPAYWIQVSGASALAAGELASPSFVPGSASDTVFNDYHDVADVQSIIRKHPARAVDNYILDNVSTDTNIRTALVFPPIIYGLGEGLLNQRSIQIPSLASATIKLGHGIRVGSGENRWGNVHIRDVGRIFSNLAEAAANGRNDEGLWGHNALYLAGVGEVNFAEISARVAAAAKHQGLIASDKVEELRQDQYDTFLPHGKVLFGTNARGQATRARKLLGWVPREKSLENDVERTVSEENRRGNC</sequence>
<comment type="caution">
    <text evidence="2">The sequence shown here is derived from an EMBL/GenBank/DDBJ whole genome shotgun (WGS) entry which is preliminary data.</text>
</comment>
<dbReference type="InterPro" id="IPR036291">
    <property type="entry name" value="NAD(P)-bd_dom_sf"/>
</dbReference>
<reference evidence="2 3" key="1">
    <citation type="submission" date="2014-02" db="EMBL/GenBank/DDBJ databases">
        <title>The genome sequence of the entomopathogenic fungus Metarhizium robertsii ARSEF 2575.</title>
        <authorList>
            <person name="Giuliano Garisto Donzelli B."/>
            <person name="Roe B.A."/>
            <person name="Macmil S.L."/>
            <person name="Krasnoff S.B."/>
            <person name="Gibson D.M."/>
        </authorList>
    </citation>
    <scope>NUCLEOTIDE SEQUENCE [LARGE SCALE GENOMIC DNA]</scope>
    <source>
        <strain evidence="2 3">ARSEF 2575</strain>
    </source>
</reference>
<dbReference type="EMBL" id="JELW01000078">
    <property type="protein sequence ID" value="EXU95483.1"/>
    <property type="molecule type" value="Genomic_DNA"/>
</dbReference>